<dbReference type="Proteomes" id="UP000438182">
    <property type="component" value="Unassembled WGS sequence"/>
</dbReference>
<dbReference type="PANTHER" id="PTHR33744:SF17">
    <property type="entry name" value="CONSERVED PROTEIN"/>
    <property type="match status" value="1"/>
</dbReference>
<dbReference type="EMBL" id="WSTA01000009">
    <property type="protein sequence ID" value="MWB97604.1"/>
    <property type="molecule type" value="Genomic_DNA"/>
</dbReference>
<feature type="domain" description="CdaR GGDEF-like" evidence="3">
    <location>
        <begin position="161"/>
        <end position="290"/>
    </location>
</feature>
<dbReference type="InterPro" id="IPR025736">
    <property type="entry name" value="PucR_C-HTH_dom"/>
</dbReference>
<evidence type="ECO:0000259" key="3">
    <source>
        <dbReference type="Pfam" id="PF17853"/>
    </source>
</evidence>
<sequence length="408" mass="43869">MSLPQLVNHVAQAVGRPAVLEDRRHRMVAYSPQDGVIDDVRRNSILRHLADPAVRSWLDRIGAYRADHAMHIPENRELGMLPRLVVPIRRADTDADLGHLWFIESPSAMDEAAVARADEYAGRIADEWTRSTRLLDADAAQAGAQASTLVFGTEKRRAGAAARLLAERRIRPADGVRILVLRAAFDSASPHSSPARAALERTIRAATGALGIPSVLAFPRKSQAIFVVPAGGPALADGIQDAAERLLGIGEVSFAGILGADRIDVGVGGPAALLAGARDSYVQARRAIRIATEFGLARGVQRWDGLGPYRGLGSIAERGLRSADFQHGLERVAAERDGAALLETVEVYLGTGGRAQESAAALNLHRSSLYHRLGRVERILDLDLQDGVERLGLHIAILLAKLERGAEH</sequence>
<dbReference type="AlphaFoldDB" id="A0A6I4P331"/>
<comment type="caution">
    <text evidence="4">The sequence shown here is derived from an EMBL/GenBank/DDBJ whole genome shotgun (WGS) entry which is preliminary data.</text>
</comment>
<dbReference type="InterPro" id="IPR041522">
    <property type="entry name" value="CdaR_GGDEF"/>
</dbReference>
<keyword evidence="5" id="KW-1185">Reference proteome</keyword>
<dbReference type="Gene3D" id="1.10.10.2840">
    <property type="entry name" value="PucR C-terminal helix-turn-helix domain"/>
    <property type="match status" value="1"/>
</dbReference>
<evidence type="ECO:0000256" key="1">
    <source>
        <dbReference type="ARBA" id="ARBA00006754"/>
    </source>
</evidence>
<gene>
    <name evidence="4" type="ORF">GB864_03405</name>
</gene>
<dbReference type="InterPro" id="IPR051448">
    <property type="entry name" value="CdaR-like_regulators"/>
</dbReference>
<comment type="similarity">
    <text evidence="1">Belongs to the CdaR family.</text>
</comment>
<accession>A0A6I4P331</accession>
<dbReference type="InterPro" id="IPR042070">
    <property type="entry name" value="PucR_C-HTH_sf"/>
</dbReference>
<protein>
    <recommendedName>
        <fullName evidence="6">PucR family transcriptional regulator</fullName>
    </recommendedName>
</protein>
<dbReference type="Pfam" id="PF17853">
    <property type="entry name" value="GGDEF_2"/>
    <property type="match status" value="1"/>
</dbReference>
<organism evidence="4 5">
    <name type="scientific">Agromyces seonyuensis</name>
    <dbReference type="NCBI Taxonomy" id="2662446"/>
    <lineage>
        <taxon>Bacteria</taxon>
        <taxon>Bacillati</taxon>
        <taxon>Actinomycetota</taxon>
        <taxon>Actinomycetes</taxon>
        <taxon>Micrococcales</taxon>
        <taxon>Microbacteriaceae</taxon>
        <taxon>Agromyces</taxon>
    </lineage>
</organism>
<name>A0A6I4P331_9MICO</name>
<proteinExistence type="inferred from homology"/>
<feature type="domain" description="PucR C-terminal helix-turn-helix" evidence="2">
    <location>
        <begin position="341"/>
        <end position="398"/>
    </location>
</feature>
<dbReference type="RefSeq" id="WP_160422951.1">
    <property type="nucleotide sequence ID" value="NZ_WSTA01000009.1"/>
</dbReference>
<dbReference type="PANTHER" id="PTHR33744">
    <property type="entry name" value="CARBOHYDRATE DIACID REGULATOR"/>
    <property type="match status" value="1"/>
</dbReference>
<evidence type="ECO:0000313" key="5">
    <source>
        <dbReference type="Proteomes" id="UP000438182"/>
    </source>
</evidence>
<dbReference type="Pfam" id="PF13556">
    <property type="entry name" value="HTH_30"/>
    <property type="match status" value="1"/>
</dbReference>
<evidence type="ECO:0000313" key="4">
    <source>
        <dbReference type="EMBL" id="MWB97604.1"/>
    </source>
</evidence>
<evidence type="ECO:0000259" key="2">
    <source>
        <dbReference type="Pfam" id="PF13556"/>
    </source>
</evidence>
<evidence type="ECO:0008006" key="6">
    <source>
        <dbReference type="Google" id="ProtNLM"/>
    </source>
</evidence>
<reference evidence="4 5" key="1">
    <citation type="submission" date="2019-12" db="EMBL/GenBank/DDBJ databases">
        <authorList>
            <person name="Kim Y.S."/>
        </authorList>
    </citation>
    <scope>NUCLEOTIDE SEQUENCE [LARGE SCALE GENOMIC DNA]</scope>
    <source>
        <strain evidence="4 5">MMS17-SY077</strain>
    </source>
</reference>